<evidence type="ECO:0000256" key="2">
    <source>
        <dbReference type="ARBA" id="ARBA00001946"/>
    </source>
</evidence>
<dbReference type="GO" id="GO:0004519">
    <property type="term" value="F:endonuclease activity"/>
    <property type="evidence" value="ECO:0007669"/>
    <property type="project" value="UniProtKB-KW"/>
</dbReference>
<keyword evidence="9" id="KW-1133">Transmembrane helix</keyword>
<name>A0ABN6Z8W3_9BACE</name>
<evidence type="ECO:0000256" key="8">
    <source>
        <dbReference type="ARBA" id="ARBA00023204"/>
    </source>
</evidence>
<dbReference type="InterPro" id="IPR036691">
    <property type="entry name" value="Endo/exonu/phosph_ase_sf"/>
</dbReference>
<sequence>MGKKATFLYFDFLTLLFTASLALFTIIVGVGSRSNPNEGILLPLLGLSIVPLIIANLFMLLYWGIRRKLWFVIPLIAVAGNYEYISAKYQFRISSSAPNYKQRLIRIASYNVQAFHDDPSIYSVEEVTGLMKEYRTDIICFQEFAESPYFSIDSIRLQFRDYPYAILCKGGEKKNNLAIFSKFPIINNANIAFNSTKNGAMWVDVKVGKTTLRVFNCHLQTTNFNQTRSLLTHVTTAGFYESKKEAAINIMMRLAVNAQKRANQADMLSQMIDTTRYAIVLCGDFNDIPTSYSYHRIKKLLKDGFQSAGSGFESTYRHFHQLLRIDYIFHSKDLIGTKYQTPSFEFSDHNPVFMELAIKGK</sequence>
<dbReference type="PANTHER" id="PTHR15822">
    <property type="entry name" value="TRAF AND TNF RECEPTOR-ASSOCIATED PROTEIN"/>
    <property type="match status" value="1"/>
</dbReference>
<keyword evidence="3" id="KW-0540">Nuclease</keyword>
<dbReference type="RefSeq" id="WP_353334012.1">
    <property type="nucleotide sequence ID" value="NZ_AP028055.1"/>
</dbReference>
<keyword evidence="7" id="KW-0460">Magnesium</keyword>
<evidence type="ECO:0000313" key="11">
    <source>
        <dbReference type="EMBL" id="BEG98803.1"/>
    </source>
</evidence>
<keyword evidence="9" id="KW-0472">Membrane</keyword>
<keyword evidence="9" id="KW-0812">Transmembrane</keyword>
<keyword evidence="5" id="KW-0227">DNA damage</keyword>
<gene>
    <name evidence="11" type="ORF">BSYN_10680</name>
</gene>
<keyword evidence="12" id="KW-1185">Reference proteome</keyword>
<comment type="cofactor">
    <cofactor evidence="1">
        <name>Mn(2+)</name>
        <dbReference type="ChEBI" id="CHEBI:29035"/>
    </cofactor>
</comment>
<keyword evidence="4" id="KW-0479">Metal-binding</keyword>
<keyword evidence="8" id="KW-0234">DNA repair</keyword>
<organism evidence="11 12">
    <name type="scientific">Bacteroides sedimenti</name>
    <dbReference type="NCBI Taxonomy" id="2136147"/>
    <lineage>
        <taxon>Bacteria</taxon>
        <taxon>Pseudomonadati</taxon>
        <taxon>Bacteroidota</taxon>
        <taxon>Bacteroidia</taxon>
        <taxon>Bacteroidales</taxon>
        <taxon>Bacteroidaceae</taxon>
        <taxon>Bacteroides</taxon>
    </lineage>
</organism>
<evidence type="ECO:0000256" key="5">
    <source>
        <dbReference type="ARBA" id="ARBA00022763"/>
    </source>
</evidence>
<dbReference type="CDD" id="cd09084">
    <property type="entry name" value="EEP-2"/>
    <property type="match status" value="1"/>
</dbReference>
<accession>A0ABN6Z8W3</accession>
<evidence type="ECO:0000256" key="1">
    <source>
        <dbReference type="ARBA" id="ARBA00001936"/>
    </source>
</evidence>
<dbReference type="Gene3D" id="3.60.10.10">
    <property type="entry name" value="Endonuclease/exonuclease/phosphatase"/>
    <property type="match status" value="1"/>
</dbReference>
<evidence type="ECO:0000256" key="6">
    <source>
        <dbReference type="ARBA" id="ARBA00022801"/>
    </source>
</evidence>
<dbReference type="PANTHER" id="PTHR15822:SF4">
    <property type="entry name" value="TYROSYL-DNA PHOSPHODIESTERASE 2"/>
    <property type="match status" value="1"/>
</dbReference>
<dbReference type="EMBL" id="AP028055">
    <property type="protein sequence ID" value="BEG98803.1"/>
    <property type="molecule type" value="Genomic_DNA"/>
</dbReference>
<feature type="transmembrane region" description="Helical" evidence="9">
    <location>
        <begin position="40"/>
        <end position="62"/>
    </location>
</feature>
<dbReference type="Pfam" id="PF03372">
    <property type="entry name" value="Exo_endo_phos"/>
    <property type="match status" value="1"/>
</dbReference>
<proteinExistence type="predicted"/>
<dbReference type="InterPro" id="IPR005135">
    <property type="entry name" value="Endo/exonuclease/phosphatase"/>
</dbReference>
<keyword evidence="11" id="KW-0255">Endonuclease</keyword>
<protein>
    <submittedName>
        <fullName evidence="11">Endonuclease</fullName>
    </submittedName>
</protein>
<comment type="cofactor">
    <cofactor evidence="2">
        <name>Mg(2+)</name>
        <dbReference type="ChEBI" id="CHEBI:18420"/>
    </cofactor>
</comment>
<evidence type="ECO:0000256" key="7">
    <source>
        <dbReference type="ARBA" id="ARBA00022842"/>
    </source>
</evidence>
<evidence type="ECO:0000256" key="3">
    <source>
        <dbReference type="ARBA" id="ARBA00022722"/>
    </source>
</evidence>
<evidence type="ECO:0000259" key="10">
    <source>
        <dbReference type="Pfam" id="PF03372"/>
    </source>
</evidence>
<keyword evidence="6" id="KW-0378">Hydrolase</keyword>
<dbReference type="SUPFAM" id="SSF56219">
    <property type="entry name" value="DNase I-like"/>
    <property type="match status" value="1"/>
</dbReference>
<evidence type="ECO:0000256" key="9">
    <source>
        <dbReference type="SAM" id="Phobius"/>
    </source>
</evidence>
<evidence type="ECO:0000256" key="4">
    <source>
        <dbReference type="ARBA" id="ARBA00022723"/>
    </source>
</evidence>
<evidence type="ECO:0000313" key="12">
    <source>
        <dbReference type="Proteomes" id="UP001496674"/>
    </source>
</evidence>
<dbReference type="Proteomes" id="UP001496674">
    <property type="component" value="Chromosome"/>
</dbReference>
<feature type="domain" description="Endonuclease/exonuclease/phosphatase" evidence="10">
    <location>
        <begin position="108"/>
        <end position="349"/>
    </location>
</feature>
<feature type="transmembrane region" description="Helical" evidence="9">
    <location>
        <begin position="7"/>
        <end position="28"/>
    </location>
</feature>
<feature type="transmembrane region" description="Helical" evidence="9">
    <location>
        <begin position="69"/>
        <end position="85"/>
    </location>
</feature>
<reference evidence="11 12" key="1">
    <citation type="submission" date="2023-04" db="EMBL/GenBank/DDBJ databases">
        <title>Draft genome sequence of acteroides sedimenti strain YN3PY1.</title>
        <authorList>
            <person name="Yoshida N."/>
        </authorList>
    </citation>
    <scope>NUCLEOTIDE SEQUENCE [LARGE SCALE GENOMIC DNA]</scope>
    <source>
        <strain evidence="11 12">YN3PY1</strain>
    </source>
</reference>
<dbReference type="InterPro" id="IPR051547">
    <property type="entry name" value="TDP2-like"/>
</dbReference>